<proteinExistence type="predicted"/>
<evidence type="ECO:0000313" key="2">
    <source>
        <dbReference type="Proteomes" id="UP000199259"/>
    </source>
</evidence>
<dbReference type="AlphaFoldDB" id="A0A7Z7AXE0"/>
<dbReference type="RefSeq" id="WP_154717843.1">
    <property type="nucleotide sequence ID" value="NZ_FNCA01000006.1"/>
</dbReference>
<organism evidence="1 2">
    <name type="scientific">Methanolobus vulcani</name>
    <dbReference type="NCBI Taxonomy" id="38026"/>
    <lineage>
        <taxon>Archaea</taxon>
        <taxon>Methanobacteriati</taxon>
        <taxon>Methanobacteriota</taxon>
        <taxon>Stenosarchaea group</taxon>
        <taxon>Methanomicrobia</taxon>
        <taxon>Methanosarcinales</taxon>
        <taxon>Methanosarcinaceae</taxon>
        <taxon>Methanolobus</taxon>
    </lineage>
</organism>
<protein>
    <recommendedName>
        <fullName evidence="3">DksA C4-type domain-containing protein</fullName>
    </recommendedName>
</protein>
<dbReference type="EMBL" id="FNCA01000006">
    <property type="protein sequence ID" value="SDG01819.1"/>
    <property type="molecule type" value="Genomic_DNA"/>
</dbReference>
<accession>A0A7Z7AXE0</accession>
<name>A0A7Z7AXE0_9EURY</name>
<sequence>MHKCEVCGKTVNDALLIRGKRVCRECIADLSLEEMSTNGLDFSACI</sequence>
<evidence type="ECO:0000313" key="1">
    <source>
        <dbReference type="EMBL" id="SDG01819.1"/>
    </source>
</evidence>
<dbReference type="Proteomes" id="UP000199259">
    <property type="component" value="Unassembled WGS sequence"/>
</dbReference>
<gene>
    <name evidence="1" type="ORF">SAMN04488589_1932</name>
</gene>
<reference evidence="1 2" key="1">
    <citation type="submission" date="2016-10" db="EMBL/GenBank/DDBJ databases">
        <authorList>
            <person name="Varghese N."/>
            <person name="Submissions S."/>
        </authorList>
    </citation>
    <scope>NUCLEOTIDE SEQUENCE [LARGE SCALE GENOMIC DNA]</scope>
    <source>
        <strain evidence="1 2">PL 12/M</strain>
    </source>
</reference>
<keyword evidence="2" id="KW-1185">Reference proteome</keyword>
<comment type="caution">
    <text evidence="1">The sequence shown here is derived from an EMBL/GenBank/DDBJ whole genome shotgun (WGS) entry which is preliminary data.</text>
</comment>
<evidence type="ECO:0008006" key="3">
    <source>
        <dbReference type="Google" id="ProtNLM"/>
    </source>
</evidence>